<reference evidence="5 6" key="1">
    <citation type="submission" date="2018-10" db="EMBL/GenBank/DDBJ databases">
        <title>Phylogenomics of Brevibacillus.</title>
        <authorList>
            <person name="Dunlap C."/>
        </authorList>
    </citation>
    <scope>NUCLEOTIDE SEQUENCE [LARGE SCALE GENOMIC DNA]</scope>
    <source>
        <strain evidence="5 6">JCM 15716</strain>
    </source>
</reference>
<sequence>MDNNYIWNFANSYDWMERIGKLPPLVVTCAVNGGIQGKEVNEALPETPAEIAQSAYEAYNAGASIVHIHARDRNCIWKNAENPEEILEVNGAVRSKCKEIIINNSTGLGFQSTMDGRLNVLEANPEIATLNMGPFMERVKFIERKSPLQHARESLEIDGVIPFTYGVIENFASRMAEKSIKPEMEVYQPGHYWAVKALITKGLVKPPYFVQFVMGTQTGIYPTPQNLLNLISELPHDTVFSTIGIGKYQWALTTLSIMMGGHVRVGMEDNIYVKRGQKLKSNAEAVEKIVRIAKEFNREIATPAQAREMLGISAIPKTY</sequence>
<evidence type="ECO:0000256" key="2">
    <source>
        <dbReference type="ARBA" id="ARBA00022679"/>
    </source>
</evidence>
<evidence type="ECO:0000313" key="6">
    <source>
        <dbReference type="Proteomes" id="UP000271031"/>
    </source>
</evidence>
<dbReference type="RefSeq" id="WP_122921189.1">
    <property type="nucleotide sequence ID" value="NZ_RHHQ01000025.1"/>
</dbReference>
<evidence type="ECO:0000256" key="1">
    <source>
        <dbReference type="ARBA" id="ARBA00001947"/>
    </source>
</evidence>
<dbReference type="GO" id="GO:0046872">
    <property type="term" value="F:metal ion binding"/>
    <property type="evidence" value="ECO:0007669"/>
    <property type="project" value="UniProtKB-KW"/>
</dbReference>
<comment type="caution">
    <text evidence="5">The sequence shown here is derived from an EMBL/GenBank/DDBJ whole genome shotgun (WGS) entry which is preliminary data.</text>
</comment>
<keyword evidence="4" id="KW-0862">Zinc</keyword>
<name>A0A3M8CZ98_9BACL</name>
<evidence type="ECO:0000256" key="4">
    <source>
        <dbReference type="ARBA" id="ARBA00022833"/>
    </source>
</evidence>
<dbReference type="OrthoDB" id="63399at2"/>
<comment type="cofactor">
    <cofactor evidence="1">
        <name>Zn(2+)</name>
        <dbReference type="ChEBI" id="CHEBI:29105"/>
    </cofactor>
</comment>
<evidence type="ECO:0000256" key="3">
    <source>
        <dbReference type="ARBA" id="ARBA00022723"/>
    </source>
</evidence>
<dbReference type="PANTHER" id="PTHR37418">
    <property type="entry name" value="3-KETO-5-AMINOHEXANOATE CLEAVAGE ENZYME-RELATED"/>
    <property type="match status" value="1"/>
</dbReference>
<keyword evidence="3" id="KW-0479">Metal-binding</keyword>
<keyword evidence="2" id="KW-0808">Transferase</keyword>
<gene>
    <name evidence="5" type="ORF">EDM56_27750</name>
</gene>
<dbReference type="EMBL" id="RHHQ01000025">
    <property type="protein sequence ID" value="RNB80205.1"/>
    <property type="molecule type" value="Genomic_DNA"/>
</dbReference>
<evidence type="ECO:0000313" key="5">
    <source>
        <dbReference type="EMBL" id="RNB80205.1"/>
    </source>
</evidence>
<dbReference type="InterPro" id="IPR008567">
    <property type="entry name" value="BKACE"/>
</dbReference>
<dbReference type="Gene3D" id="3.20.20.70">
    <property type="entry name" value="Aldolase class I"/>
    <property type="match status" value="1"/>
</dbReference>
<dbReference type="Proteomes" id="UP000271031">
    <property type="component" value="Unassembled WGS sequence"/>
</dbReference>
<dbReference type="InterPro" id="IPR013785">
    <property type="entry name" value="Aldolase_TIM"/>
</dbReference>
<accession>A0A3M8CZ98</accession>
<proteinExistence type="predicted"/>
<dbReference type="Pfam" id="PF05853">
    <property type="entry name" value="BKACE"/>
    <property type="match status" value="1"/>
</dbReference>
<dbReference type="GO" id="GO:0043720">
    <property type="term" value="F:3-keto-5-aminohexanoate cleavage activity"/>
    <property type="evidence" value="ECO:0007669"/>
    <property type="project" value="InterPro"/>
</dbReference>
<protein>
    <submittedName>
        <fullName evidence="5">3-keto-5-aminohexanoate cleavage protein</fullName>
    </submittedName>
</protein>
<dbReference type="AlphaFoldDB" id="A0A3M8CZ98"/>
<dbReference type="PANTHER" id="PTHR37418:SF2">
    <property type="entry name" value="3-KETO-5-AMINOHEXANOATE CLEAVAGE ENZYME"/>
    <property type="match status" value="1"/>
</dbReference>
<organism evidence="5 6">
    <name type="scientific">Brevibacillus fluminis</name>
    <dbReference type="NCBI Taxonomy" id="511487"/>
    <lineage>
        <taxon>Bacteria</taxon>
        <taxon>Bacillati</taxon>
        <taxon>Bacillota</taxon>
        <taxon>Bacilli</taxon>
        <taxon>Bacillales</taxon>
        <taxon>Paenibacillaceae</taxon>
        <taxon>Brevibacillus</taxon>
    </lineage>
</organism>
<keyword evidence="6" id="KW-1185">Reference proteome</keyword>